<organism evidence="2 3">
    <name type="scientific">Pleuronectes platessa</name>
    <name type="common">European plaice</name>
    <dbReference type="NCBI Taxonomy" id="8262"/>
    <lineage>
        <taxon>Eukaryota</taxon>
        <taxon>Metazoa</taxon>
        <taxon>Chordata</taxon>
        <taxon>Craniata</taxon>
        <taxon>Vertebrata</taxon>
        <taxon>Euteleostomi</taxon>
        <taxon>Actinopterygii</taxon>
        <taxon>Neopterygii</taxon>
        <taxon>Teleostei</taxon>
        <taxon>Neoteleostei</taxon>
        <taxon>Acanthomorphata</taxon>
        <taxon>Carangaria</taxon>
        <taxon>Pleuronectiformes</taxon>
        <taxon>Pleuronectoidei</taxon>
        <taxon>Pleuronectidae</taxon>
        <taxon>Pleuronectes</taxon>
    </lineage>
</organism>
<sequence>MLPSPPQPPTPNGPHPQPVFLSTEETRVAHLLSIAVEQWKEGRGDGVVPMNVSGIYAGNCLVRTWATRPPASGCESSTRGILAGGEGGSESTSRPINSPWNKQAAAEPPEGETQTQKD</sequence>
<feature type="region of interest" description="Disordered" evidence="1">
    <location>
        <begin position="69"/>
        <end position="118"/>
    </location>
</feature>
<gene>
    <name evidence="2" type="ORF">PLEPLA_LOCUS21379</name>
</gene>
<name>A0A9N7YJ22_PLEPL</name>
<keyword evidence="3" id="KW-1185">Reference proteome</keyword>
<evidence type="ECO:0000313" key="3">
    <source>
        <dbReference type="Proteomes" id="UP001153269"/>
    </source>
</evidence>
<comment type="caution">
    <text evidence="2">The sequence shown here is derived from an EMBL/GenBank/DDBJ whole genome shotgun (WGS) entry which is preliminary data.</text>
</comment>
<feature type="compositionally biased region" description="Pro residues" evidence="1">
    <location>
        <begin position="1"/>
        <end position="17"/>
    </location>
</feature>
<feature type="region of interest" description="Disordered" evidence="1">
    <location>
        <begin position="1"/>
        <end position="20"/>
    </location>
</feature>
<feature type="compositionally biased region" description="Polar residues" evidence="1">
    <location>
        <begin position="89"/>
        <end position="101"/>
    </location>
</feature>
<evidence type="ECO:0000313" key="2">
    <source>
        <dbReference type="EMBL" id="CAB1433290.1"/>
    </source>
</evidence>
<reference evidence="2" key="1">
    <citation type="submission" date="2020-03" db="EMBL/GenBank/DDBJ databases">
        <authorList>
            <person name="Weist P."/>
        </authorList>
    </citation>
    <scope>NUCLEOTIDE SEQUENCE</scope>
</reference>
<dbReference type="Proteomes" id="UP001153269">
    <property type="component" value="Unassembled WGS sequence"/>
</dbReference>
<proteinExistence type="predicted"/>
<evidence type="ECO:0000256" key="1">
    <source>
        <dbReference type="SAM" id="MobiDB-lite"/>
    </source>
</evidence>
<dbReference type="AlphaFoldDB" id="A0A9N7YJ22"/>
<dbReference type="EMBL" id="CADEAL010001548">
    <property type="protein sequence ID" value="CAB1433290.1"/>
    <property type="molecule type" value="Genomic_DNA"/>
</dbReference>
<accession>A0A9N7YJ22</accession>
<protein>
    <submittedName>
        <fullName evidence="2">Uncharacterized protein</fullName>
    </submittedName>
</protein>